<dbReference type="STRING" id="51240.A0A2I4GL09"/>
<feature type="region of interest" description="Disordered" evidence="1">
    <location>
        <begin position="71"/>
        <end position="104"/>
    </location>
</feature>
<evidence type="ECO:0000256" key="2">
    <source>
        <dbReference type="SAM" id="Phobius"/>
    </source>
</evidence>
<keyword evidence="2" id="KW-0812">Transmembrane</keyword>
<keyword evidence="2" id="KW-1133">Transmembrane helix</keyword>
<accession>A0A2I4GL09</accession>
<dbReference type="Gramene" id="Jr15_03100_p1">
    <property type="protein sequence ID" value="cds.Jr15_03100_p1"/>
    <property type="gene ID" value="Jr15_03100"/>
</dbReference>
<feature type="transmembrane region" description="Helical" evidence="2">
    <location>
        <begin position="16"/>
        <end position="34"/>
    </location>
</feature>
<organism evidence="3 4">
    <name type="scientific">Juglans regia</name>
    <name type="common">English walnut</name>
    <dbReference type="NCBI Taxonomy" id="51240"/>
    <lineage>
        <taxon>Eukaryota</taxon>
        <taxon>Viridiplantae</taxon>
        <taxon>Streptophyta</taxon>
        <taxon>Embryophyta</taxon>
        <taxon>Tracheophyta</taxon>
        <taxon>Spermatophyta</taxon>
        <taxon>Magnoliopsida</taxon>
        <taxon>eudicotyledons</taxon>
        <taxon>Gunneridae</taxon>
        <taxon>Pentapetalae</taxon>
        <taxon>rosids</taxon>
        <taxon>fabids</taxon>
        <taxon>Fagales</taxon>
        <taxon>Juglandaceae</taxon>
        <taxon>Juglans</taxon>
    </lineage>
</organism>
<sequence>MGTDHGNILAWMRKKWFLWFLKVGILGLIMFASVTSEDQIGVPSTNTLCISDCATCPVICSPSPPLLQSHPPPLPSAHHSHPSRPPPLEASAPKASSYSSVQPPPPPRPYKYFNNMPPGPGTPPTTYPHDYSYPYYYFYASKASYLSLDASFFFKSLSLSFCVFLLVSKSRMQFVPWENI</sequence>
<keyword evidence="3" id="KW-1185">Reference proteome</keyword>
<dbReference type="OrthoDB" id="1748563at2759"/>
<reference evidence="4" key="1">
    <citation type="submission" date="2025-08" db="UniProtKB">
        <authorList>
            <consortium name="RefSeq"/>
        </authorList>
    </citation>
    <scope>IDENTIFICATION</scope>
    <source>
        <tissue evidence="4">Leaves</tissue>
    </source>
</reference>
<name>A0A2I4GL09_JUGRE</name>
<proteinExistence type="predicted"/>
<dbReference type="RefSeq" id="XP_018844585.1">
    <property type="nucleotide sequence ID" value="XM_018989040.1"/>
</dbReference>
<gene>
    <name evidence="4" type="primary">LOC109008808</name>
</gene>
<evidence type="ECO:0000313" key="4">
    <source>
        <dbReference type="RefSeq" id="XP_018844585.1"/>
    </source>
</evidence>
<dbReference type="KEGG" id="jre:109008808"/>
<keyword evidence="2" id="KW-0472">Membrane</keyword>
<dbReference type="GeneID" id="109008808"/>
<feature type="transmembrane region" description="Helical" evidence="2">
    <location>
        <begin position="145"/>
        <end position="167"/>
    </location>
</feature>
<evidence type="ECO:0000313" key="3">
    <source>
        <dbReference type="Proteomes" id="UP000235220"/>
    </source>
</evidence>
<protein>
    <submittedName>
        <fullName evidence="4">Extensin-2-like</fullName>
    </submittedName>
</protein>
<dbReference type="AlphaFoldDB" id="A0A2I4GL09"/>
<evidence type="ECO:0000256" key="1">
    <source>
        <dbReference type="SAM" id="MobiDB-lite"/>
    </source>
</evidence>
<dbReference type="Proteomes" id="UP000235220">
    <property type="component" value="Chromosome 15"/>
</dbReference>